<reference evidence="10" key="1">
    <citation type="submission" date="2018-11" db="EMBL/GenBank/DDBJ databases">
        <title>Genome sequencing of a novel mesophilic and cellulolytic organism within the genus Hungateiclostridium.</title>
        <authorList>
            <person name="Rettenmaier R."/>
            <person name="Liebl W."/>
            <person name="Zverlov V."/>
        </authorList>
    </citation>
    <scope>NUCLEOTIDE SEQUENCE [LARGE SCALE GENOMIC DNA]</scope>
    <source>
        <strain evidence="10">N2K1</strain>
    </source>
</reference>
<sequence>MNIFNKVTLKTLSKNKARTLVTIIGIILSASMITAVTSSVSSLQDFLVDLTVSQDGDWHGAVYDVNKAQIDVLKEDTEVKSFIWLQKIGYALLEGCQNEYKPYLFVGAMGSGFKDSMPVYLTGGRLPESISEIILPKHVETNGGVKFKIGDTLSLSIGDRISDGFMLNQNNPYLHESSGETEELKVREQRTFTVVGFYERPGFESYSAPGYTVLTIEDDSHVDDYEYDVYIKLKKMKSIYSFLDRKFSGYEQSVNKELLRISGASDDTTYNQVLYSLAGVLIALIMFGSILLIYNAFSISVSERTKQFGLLSSIGATRRQMLRSVLFEAFFLSLIGIPFGLLSGILGIGITLKLTENLFTSFLNVGHGVVVDLDVSLAAVIVAVLVGFVTVLISAYIPAKRALKISAIDAIRQTNDIKIKAGKVKTSKLTYKLFGFEGMIASKNFNRNRKKYRATVVSLFMSIVLFISASSFCAYLTAGSDSVMDDPGYDIVYTFTPDMKEKYSIDKLFEELSEVNGVIDSSYGYSNYGVNEYAQISTESLNRDYVNYYNSRFGGNYIDMDSGNYVIYTLSSFVDDATYEEYLKQNSFNSEMNRNSDELQAVVVDFLIIFDGDEQKYYTFNVFDDEAENIVIKRLQERDDVDGEKLNIIAVTDKTPMGVGGNSSNMLTIIYPFSAISSVLGEENSNVEVDMYFKAKDHRAVFDRIYSVLEDKKLPTSSLFDYAETEESKRALITVVNVFSYGFIILISLIALANVFNTISTNISLRRREFAMLKSIGMTQKGFNKMMNYECLLYGIKGLMYGIPVSIGVTYLIYRSVIEGWETKFFIPWYSVVITVGSVFVVVFSTMLYSMSKIKKDNPIDALRNENL</sequence>
<feature type="transmembrane region" description="Helical" evidence="7">
    <location>
        <begin position="456"/>
        <end position="478"/>
    </location>
</feature>
<accession>A0A4Q0I736</accession>
<dbReference type="Pfam" id="PF02687">
    <property type="entry name" value="FtsX"/>
    <property type="match status" value="2"/>
</dbReference>
<dbReference type="PANTHER" id="PTHR30572:SF4">
    <property type="entry name" value="ABC TRANSPORTER PERMEASE YTRF"/>
    <property type="match status" value="1"/>
</dbReference>
<keyword evidence="3 7" id="KW-0812">Transmembrane</keyword>
<dbReference type="RefSeq" id="WP_128705719.1">
    <property type="nucleotide sequence ID" value="NZ_RLII01000002.1"/>
</dbReference>
<feature type="domain" description="ABC3 transporter permease C-terminal" evidence="8">
    <location>
        <begin position="280"/>
        <end position="406"/>
    </location>
</feature>
<feature type="transmembrane region" description="Helical" evidence="7">
    <location>
        <begin position="791"/>
        <end position="814"/>
    </location>
</feature>
<organism evidence="9 10">
    <name type="scientific">Acetivibrio mesophilus</name>
    <dbReference type="NCBI Taxonomy" id="2487273"/>
    <lineage>
        <taxon>Bacteria</taxon>
        <taxon>Bacillati</taxon>
        <taxon>Bacillota</taxon>
        <taxon>Clostridia</taxon>
        <taxon>Eubacteriales</taxon>
        <taxon>Oscillospiraceae</taxon>
        <taxon>Acetivibrio</taxon>
    </lineage>
</organism>
<proteinExistence type="inferred from homology"/>
<dbReference type="InterPro" id="IPR003838">
    <property type="entry name" value="ABC3_permease_C"/>
</dbReference>
<keyword evidence="2" id="KW-1003">Cell membrane</keyword>
<evidence type="ECO:0000313" key="10">
    <source>
        <dbReference type="Proteomes" id="UP000289166"/>
    </source>
</evidence>
<dbReference type="PANTHER" id="PTHR30572">
    <property type="entry name" value="MEMBRANE COMPONENT OF TRANSPORTER-RELATED"/>
    <property type="match status" value="1"/>
</dbReference>
<evidence type="ECO:0000256" key="7">
    <source>
        <dbReference type="SAM" id="Phobius"/>
    </source>
</evidence>
<feature type="transmembrane region" description="Helical" evidence="7">
    <location>
        <begin position="738"/>
        <end position="759"/>
    </location>
</feature>
<keyword evidence="4 7" id="KW-1133">Transmembrane helix</keyword>
<feature type="transmembrane region" description="Helical" evidence="7">
    <location>
        <begin position="826"/>
        <end position="849"/>
    </location>
</feature>
<comment type="subcellular location">
    <subcellularLocation>
        <location evidence="1">Cell membrane</location>
        <topology evidence="1">Multi-pass membrane protein</topology>
    </subcellularLocation>
</comment>
<dbReference type="Proteomes" id="UP000289166">
    <property type="component" value="Unassembled WGS sequence"/>
</dbReference>
<dbReference type="EMBL" id="RLII01000002">
    <property type="protein sequence ID" value="RXE60214.1"/>
    <property type="molecule type" value="Genomic_DNA"/>
</dbReference>
<comment type="similarity">
    <text evidence="6">Belongs to the ABC-4 integral membrane protein family.</text>
</comment>
<dbReference type="AlphaFoldDB" id="A0A4Q0I736"/>
<feature type="transmembrane region" description="Helical" evidence="7">
    <location>
        <begin position="273"/>
        <end position="297"/>
    </location>
</feature>
<keyword evidence="5 7" id="KW-0472">Membrane</keyword>
<evidence type="ECO:0000259" key="8">
    <source>
        <dbReference type="Pfam" id="PF02687"/>
    </source>
</evidence>
<evidence type="ECO:0000256" key="1">
    <source>
        <dbReference type="ARBA" id="ARBA00004651"/>
    </source>
</evidence>
<feature type="domain" description="ABC3 transporter permease C-terminal" evidence="8">
    <location>
        <begin position="743"/>
        <end position="859"/>
    </location>
</feature>
<evidence type="ECO:0000256" key="5">
    <source>
        <dbReference type="ARBA" id="ARBA00023136"/>
    </source>
</evidence>
<dbReference type="GO" id="GO:0005886">
    <property type="term" value="C:plasma membrane"/>
    <property type="evidence" value="ECO:0007669"/>
    <property type="project" value="UniProtKB-SubCell"/>
</dbReference>
<gene>
    <name evidence="9" type="ORF">EFD62_03030</name>
</gene>
<name>A0A4Q0I736_9FIRM</name>
<evidence type="ECO:0000256" key="3">
    <source>
        <dbReference type="ARBA" id="ARBA00022692"/>
    </source>
</evidence>
<keyword evidence="10" id="KW-1185">Reference proteome</keyword>
<feature type="transmembrane region" description="Helical" evidence="7">
    <location>
        <begin position="375"/>
        <end position="397"/>
    </location>
</feature>
<feature type="transmembrane region" description="Helical" evidence="7">
    <location>
        <begin position="20"/>
        <end position="40"/>
    </location>
</feature>
<evidence type="ECO:0000256" key="4">
    <source>
        <dbReference type="ARBA" id="ARBA00022989"/>
    </source>
</evidence>
<comment type="caution">
    <text evidence="9">The sequence shown here is derived from an EMBL/GenBank/DDBJ whole genome shotgun (WGS) entry which is preliminary data.</text>
</comment>
<evidence type="ECO:0000256" key="2">
    <source>
        <dbReference type="ARBA" id="ARBA00022475"/>
    </source>
</evidence>
<protein>
    <submittedName>
        <fullName evidence="9">ABC transporter permease</fullName>
    </submittedName>
</protein>
<dbReference type="OrthoDB" id="9793166at2"/>
<evidence type="ECO:0000313" key="9">
    <source>
        <dbReference type="EMBL" id="RXE60214.1"/>
    </source>
</evidence>
<evidence type="ECO:0000256" key="6">
    <source>
        <dbReference type="ARBA" id="ARBA00038076"/>
    </source>
</evidence>
<dbReference type="InterPro" id="IPR050250">
    <property type="entry name" value="Macrolide_Exporter_MacB"/>
</dbReference>
<feature type="transmembrane region" description="Helical" evidence="7">
    <location>
        <begin position="329"/>
        <end position="355"/>
    </location>
</feature>
<dbReference type="GO" id="GO:0022857">
    <property type="term" value="F:transmembrane transporter activity"/>
    <property type="evidence" value="ECO:0007669"/>
    <property type="project" value="TreeGrafter"/>
</dbReference>